<keyword evidence="2" id="KW-1133">Transmembrane helix</keyword>
<protein>
    <submittedName>
        <fullName evidence="3">Uncharacterized protein</fullName>
    </submittedName>
</protein>
<evidence type="ECO:0000256" key="1">
    <source>
        <dbReference type="SAM" id="MobiDB-lite"/>
    </source>
</evidence>
<evidence type="ECO:0000313" key="4">
    <source>
        <dbReference type="Proteomes" id="UP000254866"/>
    </source>
</evidence>
<comment type="caution">
    <text evidence="3">The sequence shown here is derived from an EMBL/GenBank/DDBJ whole genome shotgun (WGS) entry which is preliminary data.</text>
</comment>
<dbReference type="OrthoDB" id="297496at2759"/>
<feature type="compositionally biased region" description="Polar residues" evidence="1">
    <location>
        <begin position="1"/>
        <end position="10"/>
    </location>
</feature>
<evidence type="ECO:0000313" key="3">
    <source>
        <dbReference type="EMBL" id="RDL35730.1"/>
    </source>
</evidence>
<organism evidence="3 4">
    <name type="scientific">Venustampulla echinocandica</name>
    <dbReference type="NCBI Taxonomy" id="2656787"/>
    <lineage>
        <taxon>Eukaryota</taxon>
        <taxon>Fungi</taxon>
        <taxon>Dikarya</taxon>
        <taxon>Ascomycota</taxon>
        <taxon>Pezizomycotina</taxon>
        <taxon>Leotiomycetes</taxon>
        <taxon>Helotiales</taxon>
        <taxon>Pleuroascaceae</taxon>
        <taxon>Venustampulla</taxon>
    </lineage>
</organism>
<feature type="region of interest" description="Disordered" evidence="1">
    <location>
        <begin position="1"/>
        <end position="40"/>
    </location>
</feature>
<dbReference type="GeneID" id="43599191"/>
<dbReference type="AlphaFoldDB" id="A0A370TJM3"/>
<dbReference type="Proteomes" id="UP000254866">
    <property type="component" value="Unassembled WGS sequence"/>
</dbReference>
<reference evidence="3 4" key="1">
    <citation type="journal article" date="2018" name="IMA Fungus">
        <title>IMA Genome-F 9: Draft genome sequence of Annulohypoxylon stygium, Aspergillus mulundensis, Berkeleyomyces basicola (syn. Thielaviopsis basicola), Ceratocystis smalleyi, two Cercospora beticola strains, Coleophoma cylindrospora, Fusarium fracticaudum, Phialophora cf. hyalina, and Morchella septimelata.</title>
        <authorList>
            <person name="Wingfield B.D."/>
            <person name="Bills G.F."/>
            <person name="Dong Y."/>
            <person name="Huang W."/>
            <person name="Nel W.J."/>
            <person name="Swalarsk-Parry B.S."/>
            <person name="Vaghefi N."/>
            <person name="Wilken P.M."/>
            <person name="An Z."/>
            <person name="de Beer Z.W."/>
            <person name="De Vos L."/>
            <person name="Chen L."/>
            <person name="Duong T.A."/>
            <person name="Gao Y."/>
            <person name="Hammerbacher A."/>
            <person name="Kikkert J.R."/>
            <person name="Li Y."/>
            <person name="Li H."/>
            <person name="Li K."/>
            <person name="Li Q."/>
            <person name="Liu X."/>
            <person name="Ma X."/>
            <person name="Naidoo K."/>
            <person name="Pethybridge S.J."/>
            <person name="Sun J."/>
            <person name="Steenkamp E.T."/>
            <person name="van der Nest M.A."/>
            <person name="van Wyk S."/>
            <person name="Wingfield M.J."/>
            <person name="Xiong C."/>
            <person name="Yue Q."/>
            <person name="Zhang X."/>
        </authorList>
    </citation>
    <scope>NUCLEOTIDE SEQUENCE [LARGE SCALE GENOMIC DNA]</scope>
    <source>
        <strain evidence="3 4">BP 5553</strain>
    </source>
</reference>
<feature type="compositionally biased region" description="Basic and acidic residues" evidence="1">
    <location>
        <begin position="12"/>
        <end position="23"/>
    </location>
</feature>
<keyword evidence="4" id="KW-1185">Reference proteome</keyword>
<dbReference type="RefSeq" id="XP_031868386.1">
    <property type="nucleotide sequence ID" value="XM_032014965.1"/>
</dbReference>
<feature type="region of interest" description="Disordered" evidence="1">
    <location>
        <begin position="98"/>
        <end position="119"/>
    </location>
</feature>
<gene>
    <name evidence="3" type="ORF">BP5553_06342</name>
</gene>
<keyword evidence="2" id="KW-0812">Transmembrane</keyword>
<dbReference type="EMBL" id="NPIC01000005">
    <property type="protein sequence ID" value="RDL35730.1"/>
    <property type="molecule type" value="Genomic_DNA"/>
</dbReference>
<keyword evidence="2" id="KW-0472">Membrane</keyword>
<evidence type="ECO:0000256" key="2">
    <source>
        <dbReference type="SAM" id="Phobius"/>
    </source>
</evidence>
<feature type="transmembrane region" description="Helical" evidence="2">
    <location>
        <begin position="63"/>
        <end position="91"/>
    </location>
</feature>
<name>A0A370TJM3_9HELO</name>
<proteinExistence type="predicted"/>
<sequence length="119" mass="12817">MASHSNSNGIMRSDKFDAAKGRGESNVVNGDSISKSQSDTLDTMRTIGRLKLRGKMDDLPQNWWFASTTIPLLAATIGPLANVLSITALVIKWRSALPNNGQLPEGTDANGVPIPDPEW</sequence>
<feature type="compositionally biased region" description="Polar residues" evidence="1">
    <location>
        <begin position="26"/>
        <end position="40"/>
    </location>
</feature>
<accession>A0A370TJM3</accession>